<evidence type="ECO:0000313" key="2">
    <source>
        <dbReference type="Proteomes" id="UP000214720"/>
    </source>
</evidence>
<sequence>MKWPTKRPTSPGLYWIAYARVIEPEIVWVTDAFGSDLVVEEHGRDWEEMLKLVDYAPNARWYGPITPPSRGTDTE</sequence>
<proteinExistence type="predicted"/>
<gene>
    <name evidence="1" type="ORF">BSU04_36850</name>
</gene>
<organism evidence="1 2">
    <name type="scientific">Caballeronia sordidicola</name>
    <name type="common">Burkholderia sordidicola</name>
    <dbReference type="NCBI Taxonomy" id="196367"/>
    <lineage>
        <taxon>Bacteria</taxon>
        <taxon>Pseudomonadati</taxon>
        <taxon>Pseudomonadota</taxon>
        <taxon>Betaproteobacteria</taxon>
        <taxon>Burkholderiales</taxon>
        <taxon>Burkholderiaceae</taxon>
        <taxon>Caballeronia</taxon>
    </lineage>
</organism>
<dbReference type="RefSeq" id="WP_218827389.1">
    <property type="nucleotide sequence ID" value="NZ_MTHB01000247.1"/>
</dbReference>
<dbReference type="AlphaFoldDB" id="A0A226WQL0"/>
<accession>A0A226WQL0</accession>
<evidence type="ECO:0000313" key="1">
    <source>
        <dbReference type="EMBL" id="OXC73481.1"/>
    </source>
</evidence>
<comment type="caution">
    <text evidence="1">The sequence shown here is derived from an EMBL/GenBank/DDBJ whole genome shotgun (WGS) entry which is preliminary data.</text>
</comment>
<dbReference type="EMBL" id="MTHB01000247">
    <property type="protein sequence ID" value="OXC73481.1"/>
    <property type="molecule type" value="Genomic_DNA"/>
</dbReference>
<protein>
    <submittedName>
        <fullName evidence="1">Uncharacterized protein</fullName>
    </submittedName>
</protein>
<name>A0A226WQL0_CABSO</name>
<dbReference type="Proteomes" id="UP000214720">
    <property type="component" value="Unassembled WGS sequence"/>
</dbReference>
<reference evidence="2" key="1">
    <citation type="submission" date="2017-01" db="EMBL/GenBank/DDBJ databases">
        <title>Genome Analysis of Deinococcus marmoris KOPRI26562.</title>
        <authorList>
            <person name="Kim J.H."/>
            <person name="Oh H.-M."/>
        </authorList>
    </citation>
    <scope>NUCLEOTIDE SEQUENCE [LARGE SCALE GENOMIC DNA]</scope>
    <source>
        <strain evidence="2">PAMC 26633</strain>
    </source>
</reference>